<dbReference type="GO" id="GO:0043190">
    <property type="term" value="C:ATP-binding cassette (ABC) transporter complex"/>
    <property type="evidence" value="ECO:0007669"/>
    <property type="project" value="TreeGrafter"/>
</dbReference>
<dbReference type="AlphaFoldDB" id="A0A4R2F130"/>
<organism evidence="7 8">
    <name type="scientific">Acetobacteroides hydrogenigenes</name>
    <dbReference type="NCBI Taxonomy" id="979970"/>
    <lineage>
        <taxon>Bacteria</taxon>
        <taxon>Pseudomonadati</taxon>
        <taxon>Bacteroidota</taxon>
        <taxon>Bacteroidia</taxon>
        <taxon>Bacteroidales</taxon>
        <taxon>Rikenellaceae</taxon>
        <taxon>Acetobacteroides</taxon>
    </lineage>
</organism>
<evidence type="ECO:0000256" key="2">
    <source>
        <dbReference type="ARBA" id="ARBA00022475"/>
    </source>
</evidence>
<reference evidence="7 8" key="1">
    <citation type="submission" date="2019-03" db="EMBL/GenBank/DDBJ databases">
        <title>Genomic Encyclopedia of Archaeal and Bacterial Type Strains, Phase II (KMG-II): from individual species to whole genera.</title>
        <authorList>
            <person name="Goeker M."/>
        </authorList>
    </citation>
    <scope>NUCLEOTIDE SEQUENCE [LARGE SCALE GENOMIC DNA]</scope>
    <source>
        <strain evidence="7 8">RL-C</strain>
    </source>
</reference>
<accession>A0A4R2F130</accession>
<dbReference type="Pfam" id="PF03739">
    <property type="entry name" value="LptF_LptG"/>
    <property type="match status" value="1"/>
</dbReference>
<sequence length="482" mass="55366">MKALDRFVLKHFFGPFTLSFVLVMFVLLMQFLWKWVDELVGKGLDWTVFVELMTYIGISLMPLALPLAMLLSTLMAMGNMGENNETLALKAAGVSLARIMSPLFFTVAIFTVGAFFLSNNVVPYINLKAFSLLYDVQQKRPELQIREGVFYNGIPNISLKIGAKDEKTNLLKRILIYNHKQANGNVDVTYADSGYMKITDDQRYLVVTLYNGNTYQDEQGSATPDAYEKKPFRHTYFGKQQIIVEINNYKFDRTNENLFKDSERMQNIDQLAKSRDSLDKQRQYKVSMYLSGFLHTGYFRKANEIDTTLKTKALEKLETFKFDSTYKSLDNRMKMQVVDNALSSAQSAQQYITSNSWDLQLNTEQINRMGVEMNKKFTLSLAALLFFFIGAPLGAIIRKGGFGMPIVVSVLFFIAYYIISITGEKFAREGVWSIFAGTWFSSFILLAIGIFLSYKSMNESQMFNTDAYVQFFKRIVRFKQRK</sequence>
<feature type="transmembrane region" description="Helical" evidence="6">
    <location>
        <begin position="377"/>
        <end position="395"/>
    </location>
</feature>
<comment type="subcellular location">
    <subcellularLocation>
        <location evidence="1">Cell membrane</location>
        <topology evidence="1">Multi-pass membrane protein</topology>
    </subcellularLocation>
</comment>
<keyword evidence="5 6" id="KW-0472">Membrane</keyword>
<evidence type="ECO:0000256" key="5">
    <source>
        <dbReference type="ARBA" id="ARBA00023136"/>
    </source>
</evidence>
<protein>
    <submittedName>
        <fullName evidence="7">Lipopolysaccharide export system permease protein</fullName>
    </submittedName>
</protein>
<feature type="transmembrane region" description="Helical" evidence="6">
    <location>
        <begin position="12"/>
        <end position="33"/>
    </location>
</feature>
<feature type="transmembrane region" description="Helical" evidence="6">
    <location>
        <begin position="402"/>
        <end position="419"/>
    </location>
</feature>
<keyword evidence="8" id="KW-1185">Reference proteome</keyword>
<dbReference type="GO" id="GO:0015920">
    <property type="term" value="P:lipopolysaccharide transport"/>
    <property type="evidence" value="ECO:0007669"/>
    <property type="project" value="TreeGrafter"/>
</dbReference>
<evidence type="ECO:0000256" key="1">
    <source>
        <dbReference type="ARBA" id="ARBA00004651"/>
    </source>
</evidence>
<evidence type="ECO:0000256" key="4">
    <source>
        <dbReference type="ARBA" id="ARBA00022989"/>
    </source>
</evidence>
<dbReference type="EMBL" id="SLWB01000003">
    <property type="protein sequence ID" value="TCN70679.1"/>
    <property type="molecule type" value="Genomic_DNA"/>
</dbReference>
<dbReference type="PANTHER" id="PTHR33529">
    <property type="entry name" value="SLR0882 PROTEIN-RELATED"/>
    <property type="match status" value="1"/>
</dbReference>
<dbReference type="InterPro" id="IPR005495">
    <property type="entry name" value="LptG/LptF_permease"/>
</dbReference>
<dbReference type="PANTHER" id="PTHR33529:SF6">
    <property type="entry name" value="YJGP_YJGQ FAMILY PERMEASE"/>
    <property type="match status" value="1"/>
</dbReference>
<evidence type="ECO:0000313" key="7">
    <source>
        <dbReference type="EMBL" id="TCN70679.1"/>
    </source>
</evidence>
<evidence type="ECO:0000313" key="8">
    <source>
        <dbReference type="Proteomes" id="UP000294830"/>
    </source>
</evidence>
<feature type="transmembrane region" description="Helical" evidence="6">
    <location>
        <begin position="96"/>
        <end position="117"/>
    </location>
</feature>
<name>A0A4R2F130_9BACT</name>
<feature type="transmembrane region" description="Helical" evidence="6">
    <location>
        <begin position="53"/>
        <end position="75"/>
    </location>
</feature>
<gene>
    <name evidence="7" type="ORF">CLV25_103201</name>
</gene>
<comment type="caution">
    <text evidence="7">The sequence shown here is derived from an EMBL/GenBank/DDBJ whole genome shotgun (WGS) entry which is preliminary data.</text>
</comment>
<dbReference type="Proteomes" id="UP000294830">
    <property type="component" value="Unassembled WGS sequence"/>
</dbReference>
<keyword evidence="3 6" id="KW-0812">Transmembrane</keyword>
<keyword evidence="4 6" id="KW-1133">Transmembrane helix</keyword>
<evidence type="ECO:0000256" key="3">
    <source>
        <dbReference type="ARBA" id="ARBA00022692"/>
    </source>
</evidence>
<proteinExistence type="predicted"/>
<feature type="transmembrane region" description="Helical" evidence="6">
    <location>
        <begin position="431"/>
        <end position="454"/>
    </location>
</feature>
<keyword evidence="2" id="KW-1003">Cell membrane</keyword>
<evidence type="ECO:0000256" key="6">
    <source>
        <dbReference type="SAM" id="Phobius"/>
    </source>
</evidence>